<dbReference type="InterPro" id="IPR005481">
    <property type="entry name" value="BC-like_N"/>
</dbReference>
<dbReference type="GO" id="GO:0005524">
    <property type="term" value="F:ATP binding"/>
    <property type="evidence" value="ECO:0007669"/>
    <property type="project" value="UniProtKB-UniRule"/>
</dbReference>
<dbReference type="SMART" id="SM00878">
    <property type="entry name" value="Biotin_carb_C"/>
    <property type="match status" value="1"/>
</dbReference>
<dbReference type="SUPFAM" id="SSF52440">
    <property type="entry name" value="PreATP-grasp domain"/>
    <property type="match status" value="1"/>
</dbReference>
<dbReference type="PANTHER" id="PTHR18866:SF33">
    <property type="entry name" value="METHYLCROTONOYL-COA CARBOXYLASE SUBUNIT ALPHA, MITOCHONDRIAL-RELATED"/>
    <property type="match status" value="1"/>
</dbReference>
<dbReference type="InterPro" id="IPR016185">
    <property type="entry name" value="PreATP-grasp_dom_sf"/>
</dbReference>
<dbReference type="InterPro" id="IPR050856">
    <property type="entry name" value="Biotin_carboxylase_complex"/>
</dbReference>
<dbReference type="OrthoDB" id="9769961at2"/>
<dbReference type="GO" id="GO:0016874">
    <property type="term" value="F:ligase activity"/>
    <property type="evidence" value="ECO:0007669"/>
    <property type="project" value="UniProtKB-KW"/>
</dbReference>
<keyword evidence="2 5" id="KW-0547">Nucleotide-binding</keyword>
<comment type="caution">
    <text evidence="8">The sequence shown here is derived from an EMBL/GenBank/DDBJ whole genome shotgun (WGS) entry which is preliminary data.</text>
</comment>
<dbReference type="PROSITE" id="PS00867">
    <property type="entry name" value="CPSASE_2"/>
    <property type="match status" value="1"/>
</dbReference>
<gene>
    <name evidence="8" type="ORF">F8A88_02465</name>
</gene>
<keyword evidence="1" id="KW-0436">Ligase</keyword>
<dbReference type="InterPro" id="IPR011764">
    <property type="entry name" value="Biotin_carboxylation_dom"/>
</dbReference>
<dbReference type="SUPFAM" id="SSF51246">
    <property type="entry name" value="Rudiment single hybrid motif"/>
    <property type="match status" value="1"/>
</dbReference>
<evidence type="ECO:0000313" key="8">
    <source>
        <dbReference type="EMBL" id="KAB1443147.1"/>
    </source>
</evidence>
<dbReference type="InterPro" id="IPR005479">
    <property type="entry name" value="CPAse_ATP-bd"/>
</dbReference>
<dbReference type="AlphaFoldDB" id="A0A6N6N7X8"/>
<evidence type="ECO:0000313" key="9">
    <source>
        <dbReference type="Proteomes" id="UP000438699"/>
    </source>
</evidence>
<evidence type="ECO:0000256" key="5">
    <source>
        <dbReference type="PROSITE-ProRule" id="PRU00409"/>
    </source>
</evidence>
<dbReference type="PROSITE" id="PS50979">
    <property type="entry name" value="BC"/>
    <property type="match status" value="1"/>
</dbReference>
<feature type="domain" description="ATP-grasp" evidence="6">
    <location>
        <begin position="119"/>
        <end position="315"/>
    </location>
</feature>
<evidence type="ECO:0000259" key="7">
    <source>
        <dbReference type="PROSITE" id="PS50979"/>
    </source>
</evidence>
<dbReference type="Pfam" id="PF00289">
    <property type="entry name" value="Biotin_carb_N"/>
    <property type="match status" value="1"/>
</dbReference>
<proteinExistence type="predicted"/>
<organism evidence="8 9">
    <name type="scientific">Pseudodesulfovibrio senegalensis</name>
    <dbReference type="NCBI Taxonomy" id="1721087"/>
    <lineage>
        <taxon>Bacteria</taxon>
        <taxon>Pseudomonadati</taxon>
        <taxon>Thermodesulfobacteriota</taxon>
        <taxon>Desulfovibrionia</taxon>
        <taxon>Desulfovibrionales</taxon>
        <taxon>Desulfovibrionaceae</taxon>
    </lineage>
</organism>
<evidence type="ECO:0000256" key="1">
    <source>
        <dbReference type="ARBA" id="ARBA00022598"/>
    </source>
</evidence>
<feature type="domain" description="Biotin carboxylation" evidence="7">
    <location>
        <begin position="1"/>
        <end position="433"/>
    </location>
</feature>
<dbReference type="PROSITE" id="PS50975">
    <property type="entry name" value="ATP_GRASP"/>
    <property type="match status" value="1"/>
</dbReference>
<dbReference type="Pfam" id="PF02785">
    <property type="entry name" value="Biotin_carb_C"/>
    <property type="match status" value="1"/>
</dbReference>
<dbReference type="Proteomes" id="UP000438699">
    <property type="component" value="Unassembled WGS sequence"/>
</dbReference>
<accession>A0A6N6N7X8</accession>
<keyword evidence="3 5" id="KW-0067">ATP-binding</keyword>
<dbReference type="Gene3D" id="3.40.50.20">
    <property type="match status" value="1"/>
</dbReference>
<dbReference type="InterPro" id="IPR005482">
    <property type="entry name" value="Biotin_COase_C"/>
</dbReference>
<dbReference type="Gene3D" id="3.30.1490.20">
    <property type="entry name" value="ATP-grasp fold, A domain"/>
    <property type="match status" value="1"/>
</dbReference>
<keyword evidence="4" id="KW-0092">Biotin</keyword>
<keyword evidence="9" id="KW-1185">Reference proteome</keyword>
<protein>
    <submittedName>
        <fullName evidence="8">ATP-grasp domain-containing protein</fullName>
    </submittedName>
</protein>
<dbReference type="GO" id="GO:0046872">
    <property type="term" value="F:metal ion binding"/>
    <property type="evidence" value="ECO:0007669"/>
    <property type="project" value="InterPro"/>
</dbReference>
<dbReference type="Pfam" id="PF02786">
    <property type="entry name" value="CPSase_L_D2"/>
    <property type="match status" value="1"/>
</dbReference>
<name>A0A6N6N7X8_9BACT</name>
<dbReference type="FunFam" id="3.40.50.20:FF:000010">
    <property type="entry name" value="Propionyl-CoA carboxylase subunit alpha"/>
    <property type="match status" value="1"/>
</dbReference>
<dbReference type="EMBL" id="WAIE01000001">
    <property type="protein sequence ID" value="KAB1443147.1"/>
    <property type="molecule type" value="Genomic_DNA"/>
</dbReference>
<evidence type="ECO:0000256" key="3">
    <source>
        <dbReference type="ARBA" id="ARBA00022840"/>
    </source>
</evidence>
<dbReference type="PANTHER" id="PTHR18866">
    <property type="entry name" value="CARBOXYLASE:PYRUVATE/ACETYL-COA/PROPIONYL-COA CARBOXYLASE"/>
    <property type="match status" value="1"/>
</dbReference>
<dbReference type="RefSeq" id="WP_151149479.1">
    <property type="nucleotide sequence ID" value="NZ_WAIE01000001.1"/>
</dbReference>
<dbReference type="Gene3D" id="3.30.470.20">
    <property type="entry name" value="ATP-grasp fold, B domain"/>
    <property type="match status" value="1"/>
</dbReference>
<evidence type="ECO:0000259" key="6">
    <source>
        <dbReference type="PROSITE" id="PS50975"/>
    </source>
</evidence>
<dbReference type="SUPFAM" id="SSF56059">
    <property type="entry name" value="Glutathione synthetase ATP-binding domain-like"/>
    <property type="match status" value="1"/>
</dbReference>
<reference evidence="8 9" key="1">
    <citation type="journal article" date="2017" name="Int. J. Syst. Evol. Microbiol.">
        <title>Desulfovibrio senegalensis sp. nov., a mesophilic sulfate reducer isolated from marine sediment.</title>
        <authorList>
            <person name="Thioye A."/>
            <person name="Gam Z.B.A."/>
            <person name="Mbengue M."/>
            <person name="Cayol J.L."/>
            <person name="Joseph-Bartoli M."/>
            <person name="Toure-Kane C."/>
            <person name="Labat M."/>
        </authorList>
    </citation>
    <scope>NUCLEOTIDE SEQUENCE [LARGE SCALE GENOMIC DNA]</scope>
    <source>
        <strain evidence="8 9">DSM 101509</strain>
    </source>
</reference>
<dbReference type="InterPro" id="IPR011761">
    <property type="entry name" value="ATP-grasp"/>
</dbReference>
<dbReference type="PROSITE" id="PS00866">
    <property type="entry name" value="CPSASE_1"/>
    <property type="match status" value="1"/>
</dbReference>
<dbReference type="InterPro" id="IPR011054">
    <property type="entry name" value="Rudment_hybrid_motif"/>
</dbReference>
<dbReference type="InterPro" id="IPR013815">
    <property type="entry name" value="ATP_grasp_subdomain_1"/>
</dbReference>
<sequence>MRRVLIANRGEIALRVIRTCREQGVTSVLAHSEADADSLAARQADETICIGPPPALKSYLHIPSVVGAARAFNCDAIHPGYGFLSESGELARACDEAGVIFIGPKAATLEHMGDKIKARQTASEAGVPVIPGSPGAVESAEQAMAMAGSVGYPVLLKAAMGGGGIGIRPVESDKAMARLFAEASAEAAAAFGDGRLYVEKRLTNMRHVEVQIMGDGRGNAVHLFERDCSLQRRRQKLIEEAPAVLVGEATRKKLHRAAVDLARELKYRGAGTVEFLVRGEDFHFMEMNARLQVEHGVTEMITGTDLVAAQLAVARGDGLPWAQSTITAQGHAMECRINAEDPVTAMPAPGTVRELALPSGPGVRVDTGLFPGLEIPVWYDSLVAKIVAHHETREQTKQRMLRSLAETRITGVTVNTAMHETMIETDRFAEATV</sequence>
<evidence type="ECO:0000256" key="2">
    <source>
        <dbReference type="ARBA" id="ARBA00022741"/>
    </source>
</evidence>
<dbReference type="FunFam" id="3.30.1490.20:FF:000003">
    <property type="entry name" value="acetyl-CoA carboxylase isoform X1"/>
    <property type="match status" value="1"/>
</dbReference>
<evidence type="ECO:0000256" key="4">
    <source>
        <dbReference type="ARBA" id="ARBA00023267"/>
    </source>
</evidence>